<proteinExistence type="predicted"/>
<evidence type="ECO:0000256" key="1">
    <source>
        <dbReference type="SAM" id="MobiDB-lite"/>
    </source>
</evidence>
<reference evidence="2 4" key="2">
    <citation type="journal article" date="2013" name="Nature">
        <title>Insights into bilaterian evolution from three spiralian genomes.</title>
        <authorList>
            <person name="Simakov O."/>
            <person name="Marletaz F."/>
            <person name="Cho S.J."/>
            <person name="Edsinger-Gonzales E."/>
            <person name="Havlak P."/>
            <person name="Hellsten U."/>
            <person name="Kuo D.H."/>
            <person name="Larsson T."/>
            <person name="Lv J."/>
            <person name="Arendt D."/>
            <person name="Savage R."/>
            <person name="Osoegawa K."/>
            <person name="de Jong P."/>
            <person name="Grimwood J."/>
            <person name="Chapman J.A."/>
            <person name="Shapiro H."/>
            <person name="Aerts A."/>
            <person name="Otillar R.P."/>
            <person name="Terry A.Y."/>
            <person name="Boore J.L."/>
            <person name="Grigoriev I.V."/>
            <person name="Lindberg D.R."/>
            <person name="Seaver E.C."/>
            <person name="Weisblat D.A."/>
            <person name="Putnam N.H."/>
            <person name="Rokhsar D.S."/>
        </authorList>
    </citation>
    <scope>NUCLEOTIDE SEQUENCE</scope>
    <source>
        <strain evidence="2 4">I ESC-2004</strain>
    </source>
</reference>
<dbReference type="AlphaFoldDB" id="R7TZ16"/>
<dbReference type="Proteomes" id="UP000014760">
    <property type="component" value="Unassembled WGS sequence"/>
</dbReference>
<evidence type="ECO:0000313" key="3">
    <source>
        <dbReference type="EnsemblMetazoa" id="CapteP197736"/>
    </source>
</evidence>
<gene>
    <name evidence="2" type="ORF">CAPTEDRAFT_197736</name>
</gene>
<name>R7TZ16_CAPTE</name>
<sequence>MNIHDLVRDAVSGKYLYTLCDEASSRILCLDCCYGDSVSLVTGGFELRLWTQLRGNASVGSDDCVVSSQYIPQFSRQARHSDVESDGETSEADLPDDDANNPPLPWQHKEAEEEKRGWFSSCQIL</sequence>
<evidence type="ECO:0000313" key="4">
    <source>
        <dbReference type="Proteomes" id="UP000014760"/>
    </source>
</evidence>
<dbReference type="EMBL" id="KB307330">
    <property type="protein sequence ID" value="ELT98994.1"/>
    <property type="molecule type" value="Genomic_DNA"/>
</dbReference>
<dbReference type="EnsemblMetazoa" id="CapteT197736">
    <property type="protein sequence ID" value="CapteP197736"/>
    <property type="gene ID" value="CapteG197736"/>
</dbReference>
<keyword evidence="4" id="KW-1185">Reference proteome</keyword>
<reference evidence="3" key="3">
    <citation type="submission" date="2015-06" db="UniProtKB">
        <authorList>
            <consortium name="EnsemblMetazoa"/>
        </authorList>
    </citation>
    <scope>IDENTIFICATION</scope>
</reference>
<feature type="compositionally biased region" description="Acidic residues" evidence="1">
    <location>
        <begin position="84"/>
        <end position="99"/>
    </location>
</feature>
<feature type="region of interest" description="Disordered" evidence="1">
    <location>
        <begin position="76"/>
        <end position="119"/>
    </location>
</feature>
<protein>
    <submittedName>
        <fullName evidence="2 3">Uncharacterized protein</fullName>
    </submittedName>
</protein>
<dbReference type="EMBL" id="AMQN01048557">
    <property type="status" value="NOT_ANNOTATED_CDS"/>
    <property type="molecule type" value="Genomic_DNA"/>
</dbReference>
<evidence type="ECO:0000313" key="2">
    <source>
        <dbReference type="EMBL" id="ELT98994.1"/>
    </source>
</evidence>
<dbReference type="HOGENOM" id="CLU_1994784_0_0_1"/>
<feature type="compositionally biased region" description="Basic and acidic residues" evidence="1">
    <location>
        <begin position="107"/>
        <end position="117"/>
    </location>
</feature>
<accession>R7TZ16</accession>
<organism evidence="2">
    <name type="scientific">Capitella teleta</name>
    <name type="common">Polychaete worm</name>
    <dbReference type="NCBI Taxonomy" id="283909"/>
    <lineage>
        <taxon>Eukaryota</taxon>
        <taxon>Metazoa</taxon>
        <taxon>Spiralia</taxon>
        <taxon>Lophotrochozoa</taxon>
        <taxon>Annelida</taxon>
        <taxon>Polychaeta</taxon>
        <taxon>Sedentaria</taxon>
        <taxon>Scolecida</taxon>
        <taxon>Capitellidae</taxon>
        <taxon>Capitella</taxon>
    </lineage>
</organism>
<reference evidence="4" key="1">
    <citation type="submission" date="2012-12" db="EMBL/GenBank/DDBJ databases">
        <authorList>
            <person name="Hellsten U."/>
            <person name="Grimwood J."/>
            <person name="Chapman J.A."/>
            <person name="Shapiro H."/>
            <person name="Aerts A."/>
            <person name="Otillar R.P."/>
            <person name="Terry A.Y."/>
            <person name="Boore J.L."/>
            <person name="Simakov O."/>
            <person name="Marletaz F."/>
            <person name="Cho S.-J."/>
            <person name="Edsinger-Gonzales E."/>
            <person name="Havlak P."/>
            <person name="Kuo D.-H."/>
            <person name="Larsson T."/>
            <person name="Lv J."/>
            <person name="Arendt D."/>
            <person name="Savage R."/>
            <person name="Osoegawa K."/>
            <person name="de Jong P."/>
            <person name="Lindberg D.R."/>
            <person name="Seaver E.C."/>
            <person name="Weisblat D.A."/>
            <person name="Putnam N.H."/>
            <person name="Grigoriev I.V."/>
            <person name="Rokhsar D.S."/>
        </authorList>
    </citation>
    <scope>NUCLEOTIDE SEQUENCE</scope>
    <source>
        <strain evidence="4">I ESC-2004</strain>
    </source>
</reference>